<feature type="transmembrane region" description="Helical" evidence="1">
    <location>
        <begin position="58"/>
        <end position="85"/>
    </location>
</feature>
<dbReference type="InterPro" id="IPR019690">
    <property type="entry name" value="DUF2569"/>
</dbReference>
<organism evidence="2 3">
    <name type="scientific">Oleomonas cavernae</name>
    <dbReference type="NCBI Taxonomy" id="2320859"/>
    <lineage>
        <taxon>Bacteria</taxon>
        <taxon>Pseudomonadati</taxon>
        <taxon>Pseudomonadota</taxon>
        <taxon>Alphaproteobacteria</taxon>
        <taxon>Acetobacterales</taxon>
        <taxon>Acetobacteraceae</taxon>
        <taxon>Oleomonas</taxon>
    </lineage>
</organism>
<keyword evidence="3" id="KW-1185">Reference proteome</keyword>
<evidence type="ECO:0000313" key="2">
    <source>
        <dbReference type="EMBL" id="RJF87612.1"/>
    </source>
</evidence>
<dbReference type="Pfam" id="PF10754">
    <property type="entry name" value="DUF2569"/>
    <property type="match status" value="1"/>
</dbReference>
<evidence type="ECO:0000256" key="1">
    <source>
        <dbReference type="SAM" id="Phobius"/>
    </source>
</evidence>
<accession>A0A418WC73</accession>
<dbReference type="Proteomes" id="UP000284605">
    <property type="component" value="Unassembled WGS sequence"/>
</dbReference>
<feature type="transmembrane region" description="Helical" evidence="1">
    <location>
        <begin position="128"/>
        <end position="148"/>
    </location>
</feature>
<name>A0A418WC73_9PROT</name>
<dbReference type="RefSeq" id="WP_119778250.1">
    <property type="nucleotide sequence ID" value="NZ_QYUK01000011.1"/>
</dbReference>
<dbReference type="AlphaFoldDB" id="A0A418WC73"/>
<comment type="caution">
    <text evidence="2">The sequence shown here is derived from an EMBL/GenBank/DDBJ whole genome shotgun (WGS) entry which is preliminary data.</text>
</comment>
<protein>
    <submittedName>
        <fullName evidence="2">DUF2569 domain-containing protein</fullName>
    </submittedName>
</protein>
<evidence type="ECO:0000313" key="3">
    <source>
        <dbReference type="Proteomes" id="UP000284605"/>
    </source>
</evidence>
<feature type="transmembrane region" description="Helical" evidence="1">
    <location>
        <begin position="12"/>
        <end position="38"/>
    </location>
</feature>
<keyword evidence="1" id="KW-1133">Transmembrane helix</keyword>
<dbReference type="EMBL" id="QYUK01000011">
    <property type="protein sequence ID" value="RJF87612.1"/>
    <property type="molecule type" value="Genomic_DNA"/>
</dbReference>
<keyword evidence="1" id="KW-0812">Transmembrane</keyword>
<dbReference type="OrthoDB" id="9155572at2"/>
<proteinExistence type="predicted"/>
<feature type="transmembrane region" description="Helical" evidence="1">
    <location>
        <begin position="97"/>
        <end position="116"/>
    </location>
</feature>
<gene>
    <name evidence="2" type="ORF">D3874_11745</name>
</gene>
<keyword evidence="1" id="KW-0472">Membrane</keyword>
<reference evidence="2 3" key="1">
    <citation type="submission" date="2018-09" db="EMBL/GenBank/DDBJ databases">
        <authorList>
            <person name="Zhu H."/>
        </authorList>
    </citation>
    <scope>NUCLEOTIDE SEQUENCE [LARGE SCALE GENOMIC DNA]</scope>
    <source>
        <strain evidence="2 3">K1W22B-8</strain>
    </source>
</reference>
<sequence length="154" mass="16490">MTQQSVQVAAEGPVGIGGWLILPIIGLIGSCLLTGYSLLQSLPDIEALMAATDLPEGLYTFVLIELAANVALIVLALGTLARLFAKSRRFPATYISWLVFSLVVVVGDTLVATLVFDIASDDQSIKDIVRTVAACAIWIPYTLVSVRVKNTFVH</sequence>